<protein>
    <recommendedName>
        <fullName evidence="6 7">Methionine aminopeptidase</fullName>
        <shortName evidence="6">MAP</shortName>
        <shortName evidence="6">MetAP</shortName>
        <ecNumber evidence="6 7">3.4.11.18</ecNumber>
    </recommendedName>
    <alternativeName>
        <fullName evidence="6">Peptidase M</fullName>
    </alternativeName>
</protein>
<dbReference type="RefSeq" id="WP_072326572.1">
    <property type="nucleotide sequence ID" value="NZ_FPJW01000008.1"/>
</dbReference>
<dbReference type="InterPro" id="IPR000994">
    <property type="entry name" value="Pept_M24"/>
</dbReference>
<evidence type="ECO:0000256" key="2">
    <source>
        <dbReference type="ARBA" id="ARBA00022438"/>
    </source>
</evidence>
<dbReference type="Gene3D" id="3.90.230.10">
    <property type="entry name" value="Creatinase/methionine aminopeptidase superfamily"/>
    <property type="match status" value="1"/>
</dbReference>
<proteinExistence type="inferred from homology"/>
<evidence type="ECO:0000256" key="3">
    <source>
        <dbReference type="ARBA" id="ARBA00022670"/>
    </source>
</evidence>
<accession>A0A1K1YIA3</accession>
<feature type="binding site" evidence="6">
    <location>
        <position position="235"/>
    </location>
    <ligand>
        <name>a divalent metal cation</name>
        <dbReference type="ChEBI" id="CHEBI:60240"/>
        <label>1</label>
    </ligand>
</feature>
<name>A0A1K1YIA3_9GAMM</name>
<evidence type="ECO:0000256" key="5">
    <source>
        <dbReference type="ARBA" id="ARBA00022801"/>
    </source>
</evidence>
<evidence type="ECO:0000256" key="1">
    <source>
        <dbReference type="ARBA" id="ARBA00002521"/>
    </source>
</evidence>
<dbReference type="InterPro" id="IPR001714">
    <property type="entry name" value="Pept_M24_MAP"/>
</dbReference>
<dbReference type="GO" id="GO:0070006">
    <property type="term" value="F:metalloaminopeptidase activity"/>
    <property type="evidence" value="ECO:0007669"/>
    <property type="project" value="UniProtKB-UniRule"/>
</dbReference>
<keyword evidence="3 6" id="KW-0645">Protease</keyword>
<comment type="similarity">
    <text evidence="6">Belongs to the peptidase M24A family. Methionine aminopeptidase type 1 subfamily.</text>
</comment>
<dbReference type="GO" id="GO:0005829">
    <property type="term" value="C:cytosol"/>
    <property type="evidence" value="ECO:0007669"/>
    <property type="project" value="TreeGrafter"/>
</dbReference>
<dbReference type="CDD" id="cd01086">
    <property type="entry name" value="MetAP1"/>
    <property type="match status" value="1"/>
</dbReference>
<dbReference type="GO" id="GO:0004239">
    <property type="term" value="F:initiator methionyl aminopeptidase activity"/>
    <property type="evidence" value="ECO:0007669"/>
    <property type="project" value="UniProtKB-UniRule"/>
</dbReference>
<keyword evidence="10" id="KW-1185">Reference proteome</keyword>
<evidence type="ECO:0000256" key="7">
    <source>
        <dbReference type="RuleBase" id="RU003653"/>
    </source>
</evidence>
<reference evidence="9 10" key="1">
    <citation type="submission" date="2016-11" db="EMBL/GenBank/DDBJ databases">
        <authorList>
            <person name="Jaros S."/>
            <person name="Januszkiewicz K."/>
            <person name="Wedrychowicz H."/>
        </authorList>
    </citation>
    <scope>NUCLEOTIDE SEQUENCE [LARGE SCALE GENOMIC DNA]</scope>
    <source>
        <strain evidence="9 10">DSM 21637</strain>
    </source>
</reference>
<evidence type="ECO:0000313" key="10">
    <source>
        <dbReference type="Proteomes" id="UP000182350"/>
    </source>
</evidence>
<dbReference type="PANTHER" id="PTHR43330">
    <property type="entry name" value="METHIONINE AMINOPEPTIDASE"/>
    <property type="match status" value="1"/>
</dbReference>
<dbReference type="NCBIfam" id="TIGR00500">
    <property type="entry name" value="met_pdase_I"/>
    <property type="match status" value="1"/>
</dbReference>
<dbReference type="PROSITE" id="PS00680">
    <property type="entry name" value="MAP_1"/>
    <property type="match status" value="1"/>
</dbReference>
<dbReference type="InterPro" id="IPR036005">
    <property type="entry name" value="Creatinase/aminopeptidase-like"/>
</dbReference>
<feature type="binding site" evidence="6">
    <location>
        <position position="108"/>
    </location>
    <ligand>
        <name>a divalent metal cation</name>
        <dbReference type="ChEBI" id="CHEBI:60240"/>
        <label>1</label>
    </ligand>
</feature>
<evidence type="ECO:0000313" key="9">
    <source>
        <dbReference type="EMBL" id="SFX61681.1"/>
    </source>
</evidence>
<dbReference type="HAMAP" id="MF_01974">
    <property type="entry name" value="MetAP_1"/>
    <property type="match status" value="1"/>
</dbReference>
<feature type="binding site" evidence="6">
    <location>
        <position position="97"/>
    </location>
    <ligand>
        <name>a divalent metal cation</name>
        <dbReference type="ChEBI" id="CHEBI:60240"/>
        <label>1</label>
    </ligand>
</feature>
<dbReference type="Pfam" id="PF00557">
    <property type="entry name" value="Peptidase_M24"/>
    <property type="match status" value="1"/>
</dbReference>
<dbReference type="OrthoDB" id="9802055at2"/>
<keyword evidence="5 6" id="KW-0378">Hydrolase</keyword>
<dbReference type="InterPro" id="IPR002467">
    <property type="entry name" value="Pept_M24A_MAP1"/>
</dbReference>
<feature type="binding site" evidence="6">
    <location>
        <position position="80"/>
    </location>
    <ligand>
        <name>substrate</name>
    </ligand>
</feature>
<evidence type="ECO:0000259" key="8">
    <source>
        <dbReference type="Pfam" id="PF00557"/>
    </source>
</evidence>
<comment type="subunit">
    <text evidence="6">Monomer.</text>
</comment>
<feature type="binding site" evidence="6">
    <location>
        <position position="108"/>
    </location>
    <ligand>
        <name>a divalent metal cation</name>
        <dbReference type="ChEBI" id="CHEBI:60240"/>
        <label>2</label>
        <note>catalytic</note>
    </ligand>
</feature>
<feature type="binding site" evidence="6">
    <location>
        <position position="204"/>
    </location>
    <ligand>
        <name>a divalent metal cation</name>
        <dbReference type="ChEBI" id="CHEBI:60240"/>
        <label>2</label>
        <note>catalytic</note>
    </ligand>
</feature>
<dbReference type="GO" id="GO:0006508">
    <property type="term" value="P:proteolysis"/>
    <property type="evidence" value="ECO:0007669"/>
    <property type="project" value="UniProtKB-KW"/>
</dbReference>
<comment type="catalytic activity">
    <reaction evidence="6 7">
        <text>Release of N-terminal amino acids, preferentially methionine, from peptides and arylamides.</text>
        <dbReference type="EC" id="3.4.11.18"/>
    </reaction>
</comment>
<dbReference type="AlphaFoldDB" id="A0A1K1YIA3"/>
<keyword evidence="4 6" id="KW-0479">Metal-binding</keyword>
<dbReference type="STRING" id="1122209.SAMN02745752_02264"/>
<sequence length="274" mass="30365">MNSIKLKSEAELELMRESGRLLADVFMQLNDWVQPGVTSMALNDRVEAYIVEVLKARPASKGQYDYPYVLNASINEEVCHGMPDHRRLKSGQIINLDITLEKNGFIADSSKMYLVGEVSPQARRLVKTTYEALWTGIRMVRPGARLGDVGHAIQQYAQAAGYSVVREYCGHGIGREMHEAPQVLHFGIPGTGVVLEPGMTFTIEPMLNQGSHKVRTLSDDWTVVTRDGQLSAQWEHTLAVTESGVEVLTLRPEETHLLASSSSRSLMSQALTKA</sequence>
<dbReference type="PANTHER" id="PTHR43330:SF27">
    <property type="entry name" value="METHIONINE AMINOPEPTIDASE"/>
    <property type="match status" value="1"/>
</dbReference>
<evidence type="ECO:0000256" key="4">
    <source>
        <dbReference type="ARBA" id="ARBA00022723"/>
    </source>
</evidence>
<dbReference type="SUPFAM" id="SSF55920">
    <property type="entry name" value="Creatinase/aminopeptidase"/>
    <property type="match status" value="1"/>
</dbReference>
<gene>
    <name evidence="6" type="primary">map</name>
    <name evidence="9" type="ORF">SAMN02745752_02264</name>
</gene>
<feature type="domain" description="Peptidase M24" evidence="8">
    <location>
        <begin position="13"/>
        <end position="242"/>
    </location>
</feature>
<dbReference type="PRINTS" id="PR00599">
    <property type="entry name" value="MAPEPTIDASE"/>
</dbReference>
<feature type="binding site" evidence="6">
    <location>
        <position position="171"/>
    </location>
    <ligand>
        <name>a divalent metal cation</name>
        <dbReference type="ChEBI" id="CHEBI:60240"/>
        <label>2</label>
        <note>catalytic</note>
    </ligand>
</feature>
<dbReference type="GO" id="GO:0046872">
    <property type="term" value="F:metal ion binding"/>
    <property type="evidence" value="ECO:0007669"/>
    <property type="project" value="UniProtKB-UniRule"/>
</dbReference>
<feature type="binding site" evidence="6">
    <location>
        <position position="235"/>
    </location>
    <ligand>
        <name>a divalent metal cation</name>
        <dbReference type="ChEBI" id="CHEBI:60240"/>
        <label>2</label>
        <note>catalytic</note>
    </ligand>
</feature>
<comment type="function">
    <text evidence="1 6">Removes the N-terminal methionine from nascent proteins. The N-terminal methionine is often cleaved when the second residue in the primary sequence is small and uncharged (Met-Ala-, Cys, Gly, Pro, Ser, Thr, or Val). Requires deformylation of the N(alpha)-formylated initiator methionine before it can be hydrolyzed.</text>
</comment>
<dbReference type="EMBL" id="FPJW01000008">
    <property type="protein sequence ID" value="SFX61681.1"/>
    <property type="molecule type" value="Genomic_DNA"/>
</dbReference>
<feature type="binding site" evidence="6">
    <location>
        <position position="178"/>
    </location>
    <ligand>
        <name>substrate</name>
    </ligand>
</feature>
<dbReference type="EC" id="3.4.11.18" evidence="6 7"/>
<dbReference type="Proteomes" id="UP000182350">
    <property type="component" value="Unassembled WGS sequence"/>
</dbReference>
<comment type="cofactor">
    <cofactor evidence="6">
        <name>Co(2+)</name>
        <dbReference type="ChEBI" id="CHEBI:48828"/>
    </cofactor>
    <cofactor evidence="6">
        <name>Zn(2+)</name>
        <dbReference type="ChEBI" id="CHEBI:29105"/>
    </cofactor>
    <cofactor evidence="6">
        <name>Mn(2+)</name>
        <dbReference type="ChEBI" id="CHEBI:29035"/>
    </cofactor>
    <cofactor evidence="6">
        <name>Fe(2+)</name>
        <dbReference type="ChEBI" id="CHEBI:29033"/>
    </cofactor>
    <text evidence="6">Binds 2 divalent metal cations per subunit. Has a high-affinity and a low affinity metal-binding site. The true nature of the physiological cofactor is under debate. The enzyme is active with cobalt, zinc, manganese or divalent iron ions. Most likely, methionine aminopeptidases function as mononuclear Fe(2+)-metalloproteases under physiological conditions, and the catalytically relevant metal-binding site has been assigned to the histidine-containing high-affinity site.</text>
</comment>
<organism evidence="9 10">
    <name type="scientific">Marinospirillum alkaliphilum DSM 21637</name>
    <dbReference type="NCBI Taxonomy" id="1122209"/>
    <lineage>
        <taxon>Bacteria</taxon>
        <taxon>Pseudomonadati</taxon>
        <taxon>Pseudomonadota</taxon>
        <taxon>Gammaproteobacteria</taxon>
        <taxon>Oceanospirillales</taxon>
        <taxon>Oceanospirillaceae</taxon>
        <taxon>Marinospirillum</taxon>
    </lineage>
</organism>
<evidence type="ECO:0000256" key="6">
    <source>
        <dbReference type="HAMAP-Rule" id="MF_01974"/>
    </source>
</evidence>
<keyword evidence="2 6" id="KW-0031">Aminopeptidase</keyword>